<name>A0ACC0BV79_CATRO</name>
<reference evidence="2" key="1">
    <citation type="journal article" date="2023" name="Nat. Plants">
        <title>Single-cell RNA sequencing provides a high-resolution roadmap for understanding the multicellular compartmentation of specialized metabolism.</title>
        <authorList>
            <person name="Sun S."/>
            <person name="Shen X."/>
            <person name="Li Y."/>
            <person name="Li Y."/>
            <person name="Wang S."/>
            <person name="Li R."/>
            <person name="Zhang H."/>
            <person name="Shen G."/>
            <person name="Guo B."/>
            <person name="Wei J."/>
            <person name="Xu J."/>
            <person name="St-Pierre B."/>
            <person name="Chen S."/>
            <person name="Sun C."/>
        </authorList>
    </citation>
    <scope>NUCLEOTIDE SEQUENCE [LARGE SCALE GENOMIC DNA]</scope>
</reference>
<accession>A0ACC0BV79</accession>
<dbReference type="EMBL" id="CM044702">
    <property type="protein sequence ID" value="KAI5676502.1"/>
    <property type="molecule type" value="Genomic_DNA"/>
</dbReference>
<evidence type="ECO:0000313" key="1">
    <source>
        <dbReference type="EMBL" id="KAI5676502.1"/>
    </source>
</evidence>
<comment type="caution">
    <text evidence="1">The sequence shown here is derived from an EMBL/GenBank/DDBJ whole genome shotgun (WGS) entry which is preliminary data.</text>
</comment>
<protein>
    <submittedName>
        <fullName evidence="1">Uncharacterized protein</fullName>
    </submittedName>
</protein>
<dbReference type="Proteomes" id="UP001060085">
    <property type="component" value="Linkage Group LG02"/>
</dbReference>
<gene>
    <name evidence="1" type="ORF">M9H77_07452</name>
</gene>
<organism evidence="1 2">
    <name type="scientific">Catharanthus roseus</name>
    <name type="common">Madagascar periwinkle</name>
    <name type="synonym">Vinca rosea</name>
    <dbReference type="NCBI Taxonomy" id="4058"/>
    <lineage>
        <taxon>Eukaryota</taxon>
        <taxon>Viridiplantae</taxon>
        <taxon>Streptophyta</taxon>
        <taxon>Embryophyta</taxon>
        <taxon>Tracheophyta</taxon>
        <taxon>Spermatophyta</taxon>
        <taxon>Magnoliopsida</taxon>
        <taxon>eudicotyledons</taxon>
        <taxon>Gunneridae</taxon>
        <taxon>Pentapetalae</taxon>
        <taxon>asterids</taxon>
        <taxon>lamiids</taxon>
        <taxon>Gentianales</taxon>
        <taxon>Apocynaceae</taxon>
        <taxon>Rauvolfioideae</taxon>
        <taxon>Vinceae</taxon>
        <taxon>Catharanthinae</taxon>
        <taxon>Catharanthus</taxon>
    </lineage>
</organism>
<sequence>MYISAEKEQISLPLDNGEHQMKSLPMESNPDSVDGLSSAFGMPESPRELSGPFTDENVVQGREKIQLEQNIKDLEGEVASLKTKEKSLIEKRRTALNKILDIKGCIRVLCRIRPFLSTEKRGIQQHILVESDRIVIKSGANKKGFAFDKVFYQEARQEDVFVEVEPILRSALDGNNVCILAYGQTGTGKTYTMDGTNESPGIIPRVLQALFSLNSLDSSTSLTFSISMVEVYLGSLRDLLAPKPSSRAYAVSRCNPTIQIDSRGSVEIEGLTEVQISNFTKASWWYAKGRRVRSTSWTNVNEASSRSHCLTRITIYNPGEGTGGNAVVSKLWMVDLGGSERLLKTGATGQTLDEGRAINLSLSALGDVIAALRRKKVHVPYRNSKLTQILRDSLGNGSKVVMMVHVSPNEEDVGETTCSITFAKRARAVECTRELSEELKVQKEKKISELEDEMKEAEEECEKLRKQILKAEFLLSENRKILSTTCQNPVDEEEIPQSPKENHANEVLETPKVSAKTVRKAGANSLPRFMDSTVASRQRKSSSEKEVSGKVRSFRSETRSSIQISGSQSNSYSGFRAILKNSNKRPRYGELKNSTIEDAKLNGLESNIRPSSRGTMVSSSDPNLRGSIGHHRRRMSDFM</sequence>
<evidence type="ECO:0000313" key="2">
    <source>
        <dbReference type="Proteomes" id="UP001060085"/>
    </source>
</evidence>
<keyword evidence="2" id="KW-1185">Reference proteome</keyword>
<proteinExistence type="predicted"/>